<feature type="transmembrane region" description="Helical" evidence="9">
    <location>
        <begin position="47"/>
        <end position="65"/>
    </location>
</feature>
<dbReference type="AlphaFoldDB" id="A0A2U2MZ16"/>
<keyword evidence="3" id="KW-1003">Cell membrane</keyword>
<proteinExistence type="inferred from homology"/>
<keyword evidence="4 9" id="KW-0997">Cell inner membrane</keyword>
<keyword evidence="7 9" id="KW-0472">Membrane</keyword>
<dbReference type="OrthoDB" id="5465095at2"/>
<feature type="transmembrane region" description="Helical" evidence="9">
    <location>
        <begin position="86"/>
        <end position="107"/>
    </location>
</feature>
<comment type="subcellular location">
    <subcellularLocation>
        <location evidence="1 9">Cell inner membrane</location>
        <topology evidence="1 9">Multi-pass membrane protein</topology>
    </subcellularLocation>
</comment>
<comment type="similarity">
    <text evidence="8 9">Belongs to the TRAP transporter small permease family.</text>
</comment>
<sequence length="187" mass="20027">MAALDWAIGAIEKGVIGGAVLLMAAVMTGHVLGRTFLGQGIPGTTEIAELLIIIMTFIGVSYGVRCARHISMSAIYDQLQGTARKALLVTICLATAMLMFYFAYLALDYTTTIYERGRVSGALTIPLWTVYASAPIGFTLAGIQYVLTAVRNLTSREIYRSFTEKEQYAEVPVEGNGEAGTGTGQQG</sequence>
<gene>
    <name evidence="11" type="ORF">DEM34_13710</name>
</gene>
<keyword evidence="12" id="KW-1185">Reference proteome</keyword>
<evidence type="ECO:0000259" key="10">
    <source>
        <dbReference type="Pfam" id="PF04290"/>
    </source>
</evidence>
<comment type="function">
    <text evidence="9">Part of the tripartite ATP-independent periplasmic (TRAP) transport system.</text>
</comment>
<dbReference type="EMBL" id="QFFI01000023">
    <property type="protein sequence ID" value="PWG62058.1"/>
    <property type="molecule type" value="Genomic_DNA"/>
</dbReference>
<feature type="domain" description="Tripartite ATP-independent periplasmic transporters DctQ component" evidence="10">
    <location>
        <begin position="23"/>
        <end position="153"/>
    </location>
</feature>
<keyword evidence="2 9" id="KW-0813">Transport</keyword>
<evidence type="ECO:0000256" key="1">
    <source>
        <dbReference type="ARBA" id="ARBA00004429"/>
    </source>
</evidence>
<comment type="subunit">
    <text evidence="9">The complex comprises the extracytoplasmic solute receptor protein and the two transmembrane proteins.</text>
</comment>
<name>A0A2U2MZ16_9GAMM</name>
<evidence type="ECO:0000256" key="3">
    <source>
        <dbReference type="ARBA" id="ARBA00022475"/>
    </source>
</evidence>
<evidence type="ECO:0000313" key="12">
    <source>
        <dbReference type="Proteomes" id="UP000245474"/>
    </source>
</evidence>
<dbReference type="GO" id="GO:0005886">
    <property type="term" value="C:plasma membrane"/>
    <property type="evidence" value="ECO:0007669"/>
    <property type="project" value="UniProtKB-SubCell"/>
</dbReference>
<dbReference type="PANTHER" id="PTHR35011">
    <property type="entry name" value="2,3-DIKETO-L-GULONATE TRAP TRANSPORTER SMALL PERMEASE PROTEIN YIAM"/>
    <property type="match status" value="1"/>
</dbReference>
<evidence type="ECO:0000256" key="9">
    <source>
        <dbReference type="RuleBase" id="RU369079"/>
    </source>
</evidence>
<dbReference type="InterPro" id="IPR055348">
    <property type="entry name" value="DctQ"/>
</dbReference>
<keyword evidence="5 9" id="KW-0812">Transmembrane</keyword>
<keyword evidence="6 9" id="KW-1133">Transmembrane helix</keyword>
<evidence type="ECO:0000256" key="4">
    <source>
        <dbReference type="ARBA" id="ARBA00022519"/>
    </source>
</evidence>
<dbReference type="GO" id="GO:0022857">
    <property type="term" value="F:transmembrane transporter activity"/>
    <property type="evidence" value="ECO:0007669"/>
    <property type="project" value="UniProtKB-UniRule"/>
</dbReference>
<evidence type="ECO:0000256" key="6">
    <source>
        <dbReference type="ARBA" id="ARBA00022989"/>
    </source>
</evidence>
<dbReference type="GO" id="GO:0015740">
    <property type="term" value="P:C4-dicarboxylate transport"/>
    <property type="evidence" value="ECO:0007669"/>
    <property type="project" value="TreeGrafter"/>
</dbReference>
<protein>
    <recommendedName>
        <fullName evidence="9">TRAP transporter small permease protein</fullName>
    </recommendedName>
</protein>
<feature type="transmembrane region" description="Helical" evidence="9">
    <location>
        <begin position="7"/>
        <end position="27"/>
    </location>
</feature>
<evidence type="ECO:0000256" key="5">
    <source>
        <dbReference type="ARBA" id="ARBA00022692"/>
    </source>
</evidence>
<dbReference type="PANTHER" id="PTHR35011:SF2">
    <property type="entry name" value="2,3-DIKETO-L-GULONATE TRAP TRANSPORTER SMALL PERMEASE PROTEIN YIAM"/>
    <property type="match status" value="1"/>
</dbReference>
<dbReference type="Proteomes" id="UP000245474">
    <property type="component" value="Unassembled WGS sequence"/>
</dbReference>
<feature type="transmembrane region" description="Helical" evidence="9">
    <location>
        <begin position="127"/>
        <end position="150"/>
    </location>
</feature>
<organism evidence="11 12">
    <name type="scientific">Sediminicurvatus halobius</name>
    <dbReference type="NCBI Taxonomy" id="2182432"/>
    <lineage>
        <taxon>Bacteria</taxon>
        <taxon>Pseudomonadati</taxon>
        <taxon>Pseudomonadota</taxon>
        <taxon>Gammaproteobacteria</taxon>
        <taxon>Chromatiales</taxon>
        <taxon>Ectothiorhodospiraceae</taxon>
        <taxon>Sediminicurvatus</taxon>
    </lineage>
</organism>
<dbReference type="Pfam" id="PF04290">
    <property type="entry name" value="DctQ"/>
    <property type="match status" value="1"/>
</dbReference>
<evidence type="ECO:0000256" key="2">
    <source>
        <dbReference type="ARBA" id="ARBA00022448"/>
    </source>
</evidence>
<dbReference type="InterPro" id="IPR007387">
    <property type="entry name" value="TRAP_DctQ"/>
</dbReference>
<accession>A0A2U2MZ16</accession>
<evidence type="ECO:0000256" key="7">
    <source>
        <dbReference type="ARBA" id="ARBA00023136"/>
    </source>
</evidence>
<evidence type="ECO:0000256" key="8">
    <source>
        <dbReference type="ARBA" id="ARBA00038436"/>
    </source>
</evidence>
<evidence type="ECO:0000313" key="11">
    <source>
        <dbReference type="EMBL" id="PWG62058.1"/>
    </source>
</evidence>
<reference evidence="11 12" key="1">
    <citation type="submission" date="2018-05" db="EMBL/GenBank/DDBJ databases">
        <title>Spiribacter halobius sp. nov., a moderately halophilic bacterium isolated from marine solar saltern.</title>
        <authorList>
            <person name="Zheng W.-S."/>
            <person name="Lu D.-C."/>
            <person name="Du Z.-J."/>
        </authorList>
    </citation>
    <scope>NUCLEOTIDE SEQUENCE [LARGE SCALE GENOMIC DNA]</scope>
    <source>
        <strain evidence="11 12">E85</strain>
    </source>
</reference>
<comment type="caution">
    <text evidence="11">The sequence shown here is derived from an EMBL/GenBank/DDBJ whole genome shotgun (WGS) entry which is preliminary data.</text>
</comment>